<name>A0ABR4CQG3_9HELO</name>
<gene>
    <name evidence="2" type="ORF">VTL71DRAFT_12681</name>
</gene>
<sequence>MGKAVILISNLPRQPADGIFGGEEDLEQFVASAVFKIVLAVPFFNIAVVIRNSYSISATDIDIDVAAKSQQTLVTYFVGIA</sequence>
<keyword evidence="1" id="KW-0472">Membrane</keyword>
<dbReference type="Proteomes" id="UP001595075">
    <property type="component" value="Unassembled WGS sequence"/>
</dbReference>
<evidence type="ECO:0000256" key="1">
    <source>
        <dbReference type="SAM" id="Phobius"/>
    </source>
</evidence>
<keyword evidence="1" id="KW-1133">Transmembrane helix</keyword>
<protein>
    <submittedName>
        <fullName evidence="2">Uncharacterized protein</fullName>
    </submittedName>
</protein>
<evidence type="ECO:0000313" key="3">
    <source>
        <dbReference type="Proteomes" id="UP001595075"/>
    </source>
</evidence>
<proteinExistence type="predicted"/>
<evidence type="ECO:0000313" key="2">
    <source>
        <dbReference type="EMBL" id="KAL2071446.1"/>
    </source>
</evidence>
<comment type="caution">
    <text evidence="2">The sequence shown here is derived from an EMBL/GenBank/DDBJ whole genome shotgun (WGS) entry which is preliminary data.</text>
</comment>
<keyword evidence="1" id="KW-0812">Transmembrane</keyword>
<organism evidence="2 3">
    <name type="scientific">Oculimacula yallundae</name>
    <dbReference type="NCBI Taxonomy" id="86028"/>
    <lineage>
        <taxon>Eukaryota</taxon>
        <taxon>Fungi</taxon>
        <taxon>Dikarya</taxon>
        <taxon>Ascomycota</taxon>
        <taxon>Pezizomycotina</taxon>
        <taxon>Leotiomycetes</taxon>
        <taxon>Helotiales</taxon>
        <taxon>Ploettnerulaceae</taxon>
        <taxon>Oculimacula</taxon>
    </lineage>
</organism>
<reference evidence="2 3" key="1">
    <citation type="journal article" date="2024" name="Commun. Biol.">
        <title>Comparative genomic analysis of thermophilic fungi reveals convergent evolutionary adaptations and gene losses.</title>
        <authorList>
            <person name="Steindorff A.S."/>
            <person name="Aguilar-Pontes M.V."/>
            <person name="Robinson A.J."/>
            <person name="Andreopoulos B."/>
            <person name="LaButti K."/>
            <person name="Kuo A."/>
            <person name="Mondo S."/>
            <person name="Riley R."/>
            <person name="Otillar R."/>
            <person name="Haridas S."/>
            <person name="Lipzen A."/>
            <person name="Grimwood J."/>
            <person name="Schmutz J."/>
            <person name="Clum A."/>
            <person name="Reid I.D."/>
            <person name="Moisan M.C."/>
            <person name="Butler G."/>
            <person name="Nguyen T.T.M."/>
            <person name="Dewar K."/>
            <person name="Conant G."/>
            <person name="Drula E."/>
            <person name="Henrissat B."/>
            <person name="Hansel C."/>
            <person name="Singer S."/>
            <person name="Hutchinson M.I."/>
            <person name="de Vries R.P."/>
            <person name="Natvig D.O."/>
            <person name="Powell A.J."/>
            <person name="Tsang A."/>
            <person name="Grigoriev I.V."/>
        </authorList>
    </citation>
    <scope>NUCLEOTIDE SEQUENCE [LARGE SCALE GENOMIC DNA]</scope>
    <source>
        <strain evidence="2 3">CBS 494.80</strain>
    </source>
</reference>
<feature type="transmembrane region" description="Helical" evidence="1">
    <location>
        <begin position="29"/>
        <end position="50"/>
    </location>
</feature>
<feature type="non-terminal residue" evidence="2">
    <location>
        <position position="81"/>
    </location>
</feature>
<keyword evidence="3" id="KW-1185">Reference proteome</keyword>
<dbReference type="EMBL" id="JAZHXI010000005">
    <property type="protein sequence ID" value="KAL2071446.1"/>
    <property type="molecule type" value="Genomic_DNA"/>
</dbReference>
<accession>A0ABR4CQG3</accession>